<evidence type="ECO:0000313" key="2">
    <source>
        <dbReference type="EMBL" id="RCG15518.1"/>
    </source>
</evidence>
<organism evidence="2 3">
    <name type="scientific">Streptomyces reniochalinae</name>
    <dbReference type="NCBI Taxonomy" id="2250578"/>
    <lineage>
        <taxon>Bacteria</taxon>
        <taxon>Bacillati</taxon>
        <taxon>Actinomycetota</taxon>
        <taxon>Actinomycetes</taxon>
        <taxon>Kitasatosporales</taxon>
        <taxon>Streptomycetaceae</taxon>
        <taxon>Streptomyces</taxon>
    </lineage>
</organism>
<name>A0A367EBS8_9ACTN</name>
<evidence type="ECO:0000313" key="3">
    <source>
        <dbReference type="Proteomes" id="UP000253507"/>
    </source>
</evidence>
<dbReference type="EMBL" id="QOIM01000041">
    <property type="protein sequence ID" value="RCG15518.1"/>
    <property type="molecule type" value="Genomic_DNA"/>
</dbReference>
<sequence length="25" mass="2541">MAASAPDSGHPRAGPPPVTRWSTHG</sequence>
<dbReference type="Proteomes" id="UP000253507">
    <property type="component" value="Unassembled WGS sequence"/>
</dbReference>
<reference evidence="2 3" key="1">
    <citation type="submission" date="2018-06" db="EMBL/GenBank/DDBJ databases">
        <title>Streptomyces reniochalinae sp. nov. and Streptomyces diacarnus sp. nov. from marine sponges.</title>
        <authorList>
            <person name="Li L."/>
        </authorList>
    </citation>
    <scope>NUCLEOTIDE SEQUENCE [LARGE SCALE GENOMIC DNA]</scope>
    <source>
        <strain evidence="2 3">LHW50302</strain>
    </source>
</reference>
<feature type="region of interest" description="Disordered" evidence="1">
    <location>
        <begin position="1"/>
        <end position="25"/>
    </location>
</feature>
<dbReference type="AlphaFoldDB" id="A0A367EBS8"/>
<gene>
    <name evidence="2" type="ORF">DQ392_25130</name>
</gene>
<accession>A0A367EBS8</accession>
<proteinExistence type="predicted"/>
<comment type="caution">
    <text evidence="2">The sequence shown here is derived from an EMBL/GenBank/DDBJ whole genome shotgun (WGS) entry which is preliminary data.</text>
</comment>
<protein>
    <submittedName>
        <fullName evidence="2">Uncharacterized protein</fullName>
    </submittedName>
</protein>
<keyword evidence="3" id="KW-1185">Reference proteome</keyword>
<evidence type="ECO:0000256" key="1">
    <source>
        <dbReference type="SAM" id="MobiDB-lite"/>
    </source>
</evidence>